<dbReference type="EMBL" id="BMAU01021094">
    <property type="protein sequence ID" value="GFX90306.1"/>
    <property type="molecule type" value="Genomic_DNA"/>
</dbReference>
<dbReference type="AlphaFoldDB" id="A0A8X6REN6"/>
<sequence>MPEHSSDVLTDHVPVTSYFGRLEGGRGDMPRNENEITLTPKPSFIFCSSPKQRKPNPFNNDVTLVHNVEFRLLPRPSKLETSLGKPEDPLN</sequence>
<organism evidence="1 2">
    <name type="scientific">Trichonephila clavipes</name>
    <name type="common">Golden silk orbweaver</name>
    <name type="synonym">Nephila clavipes</name>
    <dbReference type="NCBI Taxonomy" id="2585209"/>
    <lineage>
        <taxon>Eukaryota</taxon>
        <taxon>Metazoa</taxon>
        <taxon>Ecdysozoa</taxon>
        <taxon>Arthropoda</taxon>
        <taxon>Chelicerata</taxon>
        <taxon>Arachnida</taxon>
        <taxon>Araneae</taxon>
        <taxon>Araneomorphae</taxon>
        <taxon>Entelegynae</taxon>
        <taxon>Araneoidea</taxon>
        <taxon>Nephilidae</taxon>
        <taxon>Trichonephila</taxon>
    </lineage>
</organism>
<keyword evidence="2" id="KW-1185">Reference proteome</keyword>
<comment type="caution">
    <text evidence="1">The sequence shown here is derived from an EMBL/GenBank/DDBJ whole genome shotgun (WGS) entry which is preliminary data.</text>
</comment>
<evidence type="ECO:0000313" key="1">
    <source>
        <dbReference type="EMBL" id="GFX90306.1"/>
    </source>
</evidence>
<gene>
    <name evidence="1" type="ORF">TNCV_3848811</name>
</gene>
<protein>
    <submittedName>
        <fullName evidence="1">Uncharacterized protein</fullName>
    </submittedName>
</protein>
<name>A0A8X6REN6_TRICX</name>
<accession>A0A8X6REN6</accession>
<reference evidence="1" key="1">
    <citation type="submission" date="2020-08" db="EMBL/GenBank/DDBJ databases">
        <title>Multicomponent nature underlies the extraordinary mechanical properties of spider dragline silk.</title>
        <authorList>
            <person name="Kono N."/>
            <person name="Nakamura H."/>
            <person name="Mori M."/>
            <person name="Yoshida Y."/>
            <person name="Ohtoshi R."/>
            <person name="Malay A.D."/>
            <person name="Moran D.A.P."/>
            <person name="Tomita M."/>
            <person name="Numata K."/>
            <person name="Arakawa K."/>
        </authorList>
    </citation>
    <scope>NUCLEOTIDE SEQUENCE</scope>
</reference>
<dbReference type="Proteomes" id="UP000887159">
    <property type="component" value="Unassembled WGS sequence"/>
</dbReference>
<evidence type="ECO:0000313" key="2">
    <source>
        <dbReference type="Proteomes" id="UP000887159"/>
    </source>
</evidence>
<proteinExistence type="predicted"/>